<dbReference type="EMBL" id="MT143530">
    <property type="protein sequence ID" value="QJA97852.1"/>
    <property type="molecule type" value="Genomic_DNA"/>
</dbReference>
<reference evidence="1" key="1">
    <citation type="submission" date="2020-03" db="EMBL/GenBank/DDBJ databases">
        <title>The deep terrestrial virosphere.</title>
        <authorList>
            <person name="Holmfeldt K."/>
            <person name="Nilsson E."/>
            <person name="Simone D."/>
            <person name="Lopez-Fernandez M."/>
            <person name="Wu X."/>
            <person name="de Brujin I."/>
            <person name="Lundin D."/>
            <person name="Andersson A."/>
            <person name="Bertilsson S."/>
            <person name="Dopson M."/>
        </authorList>
    </citation>
    <scope>NUCLEOTIDE SEQUENCE</scope>
    <source>
        <strain evidence="1">MM415B05907</strain>
    </source>
</reference>
<proteinExistence type="predicted"/>
<sequence>MRQMQQGDVLFQQVRSVPRGAKKLDPSGGLPDRKSYVLVEGEMTGHAHTVDAAPDVELYEHDGVLYLKVADKATVKHQEHNEVAFTKGVWEVGRVVEYDYDDAERRMREVQD</sequence>
<name>A0A6M3LWB9_9ZZZZ</name>
<protein>
    <submittedName>
        <fullName evidence="1">Uncharacterized protein</fullName>
    </submittedName>
</protein>
<gene>
    <name evidence="1" type="ORF">MM415B05907_0009</name>
</gene>
<dbReference type="AlphaFoldDB" id="A0A6M3LWB9"/>
<evidence type="ECO:0000313" key="1">
    <source>
        <dbReference type="EMBL" id="QJA97852.1"/>
    </source>
</evidence>
<organism evidence="1">
    <name type="scientific">viral metagenome</name>
    <dbReference type="NCBI Taxonomy" id="1070528"/>
    <lineage>
        <taxon>unclassified sequences</taxon>
        <taxon>metagenomes</taxon>
        <taxon>organismal metagenomes</taxon>
    </lineage>
</organism>
<accession>A0A6M3LWB9</accession>